<dbReference type="GO" id="GO:0016301">
    <property type="term" value="F:kinase activity"/>
    <property type="evidence" value="ECO:0007669"/>
    <property type="project" value="UniProtKB-KW"/>
</dbReference>
<sequence>MTQSAPPADLTLQRSSRDASDVPARLAGWLGGVLPPGADPEVVLHTGVDANGMSSETLVLDVTWSEGGRRRTGAYVARVAPSAADVPVFARYDLGAQHQAMRLVAERTAVPVPGVHWIEPTGQVLGAPFFLMDRLEGRVPPDVLPYPFGDNWLFDATPEEQRHLQDRTVETVAALHAVPDAASAFAFLDPGGEGASVLRRDLARTRAWYEFAKADAGPSPTVERALAWLESHEPASATGTVLCWGDARIGNVLYDGFEPAGVLDWEMATLGPRELDVSWLLVAHQVFQSIVEVLELPGMPDFLREDDVLATYERASGVRLGDLDWYHVHSALQWSIVFMRTGSRQVHFGEIDRPDDIESLMHNLPLLLTTMERVGA</sequence>
<keyword evidence="2" id="KW-0808">Transferase</keyword>
<organism evidence="2 3">
    <name type="scientific">Nocardioides marinisabuli</name>
    <dbReference type="NCBI Taxonomy" id="419476"/>
    <lineage>
        <taxon>Bacteria</taxon>
        <taxon>Bacillati</taxon>
        <taxon>Actinomycetota</taxon>
        <taxon>Actinomycetes</taxon>
        <taxon>Propionibacteriales</taxon>
        <taxon>Nocardioidaceae</taxon>
        <taxon>Nocardioides</taxon>
    </lineage>
</organism>
<evidence type="ECO:0000259" key="1">
    <source>
        <dbReference type="Pfam" id="PF01636"/>
    </source>
</evidence>
<feature type="domain" description="Aminoglycoside phosphotransferase" evidence="1">
    <location>
        <begin position="73"/>
        <end position="281"/>
    </location>
</feature>
<proteinExistence type="predicted"/>
<gene>
    <name evidence="2" type="ORF">BKA08_000401</name>
</gene>
<dbReference type="CDD" id="cd05154">
    <property type="entry name" value="ACAD10_11_N-like"/>
    <property type="match status" value="1"/>
</dbReference>
<dbReference type="AlphaFoldDB" id="A0A7Y9EYC2"/>
<dbReference type="PANTHER" id="PTHR21310:SF40">
    <property type="entry name" value="AMINOGLYCOSIDE PHOSPHOTRANSFERASE DOMAIN-CONTAINING PROTEIN-RELATED"/>
    <property type="match status" value="1"/>
</dbReference>
<reference evidence="2 3" key="1">
    <citation type="submission" date="2020-07" db="EMBL/GenBank/DDBJ databases">
        <title>Sequencing the genomes of 1000 actinobacteria strains.</title>
        <authorList>
            <person name="Klenk H.-P."/>
        </authorList>
    </citation>
    <scope>NUCLEOTIDE SEQUENCE [LARGE SCALE GENOMIC DNA]</scope>
    <source>
        <strain evidence="2 3">DSM 18965</strain>
    </source>
</reference>
<accession>A0A7Y9EYC2</accession>
<dbReference type="Gene3D" id="3.30.200.20">
    <property type="entry name" value="Phosphorylase Kinase, domain 1"/>
    <property type="match status" value="1"/>
</dbReference>
<evidence type="ECO:0000313" key="3">
    <source>
        <dbReference type="Proteomes" id="UP000516957"/>
    </source>
</evidence>
<name>A0A7Y9EYC2_9ACTN</name>
<keyword evidence="3" id="KW-1185">Reference proteome</keyword>
<dbReference type="RefSeq" id="WP_179614101.1">
    <property type="nucleotide sequence ID" value="NZ_CP059163.1"/>
</dbReference>
<dbReference type="Pfam" id="PF01636">
    <property type="entry name" value="APH"/>
    <property type="match status" value="1"/>
</dbReference>
<dbReference type="EMBL" id="JACCBE010000001">
    <property type="protein sequence ID" value="NYD56163.1"/>
    <property type="molecule type" value="Genomic_DNA"/>
</dbReference>
<dbReference type="InterPro" id="IPR041726">
    <property type="entry name" value="ACAD10_11_N"/>
</dbReference>
<keyword evidence="2" id="KW-0418">Kinase</keyword>
<dbReference type="Gene3D" id="3.90.1200.10">
    <property type="match status" value="1"/>
</dbReference>
<dbReference type="PANTHER" id="PTHR21310">
    <property type="entry name" value="AMINOGLYCOSIDE PHOSPHOTRANSFERASE-RELATED-RELATED"/>
    <property type="match status" value="1"/>
</dbReference>
<evidence type="ECO:0000313" key="2">
    <source>
        <dbReference type="EMBL" id="NYD56163.1"/>
    </source>
</evidence>
<dbReference type="InterPro" id="IPR011009">
    <property type="entry name" value="Kinase-like_dom_sf"/>
</dbReference>
<dbReference type="InterPro" id="IPR051678">
    <property type="entry name" value="AGP_Transferase"/>
</dbReference>
<comment type="caution">
    <text evidence="2">The sequence shown here is derived from an EMBL/GenBank/DDBJ whole genome shotgun (WGS) entry which is preliminary data.</text>
</comment>
<protein>
    <submittedName>
        <fullName evidence="2">Aminoglycoside phosphotransferase (APT) family kinase protein</fullName>
    </submittedName>
</protein>
<dbReference type="InterPro" id="IPR002575">
    <property type="entry name" value="Aminoglycoside_PTrfase"/>
</dbReference>
<dbReference type="Proteomes" id="UP000516957">
    <property type="component" value="Unassembled WGS sequence"/>
</dbReference>
<dbReference type="SUPFAM" id="SSF56112">
    <property type="entry name" value="Protein kinase-like (PK-like)"/>
    <property type="match status" value="1"/>
</dbReference>